<dbReference type="PIRSF" id="PIRSF018634">
    <property type="entry name" value="UCP018634"/>
    <property type="match status" value="1"/>
</dbReference>
<dbReference type="InterPro" id="IPR009387">
    <property type="entry name" value="HigB-2"/>
</dbReference>
<comment type="caution">
    <text evidence="1">The sequence shown here is derived from an EMBL/GenBank/DDBJ whole genome shotgun (WGS) entry which is preliminary data.</text>
</comment>
<gene>
    <name evidence="1" type="ORF">DI564_10130</name>
</gene>
<evidence type="ECO:0000313" key="1">
    <source>
        <dbReference type="EMBL" id="PZQ14845.1"/>
    </source>
</evidence>
<name>A0A2W5KIY3_9GAMM</name>
<protein>
    <recommendedName>
        <fullName evidence="3">Type II toxin-antitoxin system RelE/ParE family toxin</fullName>
    </recommendedName>
</protein>
<dbReference type="Proteomes" id="UP000249046">
    <property type="component" value="Unassembled WGS sequence"/>
</dbReference>
<dbReference type="AlphaFoldDB" id="A0A2W5KIY3"/>
<dbReference type="EMBL" id="QFPO01000007">
    <property type="protein sequence ID" value="PZQ14845.1"/>
    <property type="molecule type" value="Genomic_DNA"/>
</dbReference>
<reference evidence="1 2" key="1">
    <citation type="submission" date="2017-08" db="EMBL/GenBank/DDBJ databases">
        <title>Infants hospitalized years apart are colonized by the same room-sourced microbial strains.</title>
        <authorList>
            <person name="Brooks B."/>
            <person name="Olm M.R."/>
            <person name="Firek B.A."/>
            <person name="Baker R."/>
            <person name="Thomas B.C."/>
            <person name="Morowitz M.J."/>
            <person name="Banfield J.F."/>
        </authorList>
    </citation>
    <scope>NUCLEOTIDE SEQUENCE [LARGE SCALE GENOMIC DNA]</scope>
    <source>
        <strain evidence="1">S2_005_003_R2_42</strain>
    </source>
</reference>
<evidence type="ECO:0008006" key="3">
    <source>
        <dbReference type="Google" id="ProtNLM"/>
    </source>
</evidence>
<dbReference type="Pfam" id="PF06296">
    <property type="entry name" value="RelE"/>
    <property type="match status" value="1"/>
</dbReference>
<organism evidence="1 2">
    <name type="scientific">Rhodanobacter denitrificans</name>
    <dbReference type="NCBI Taxonomy" id="666685"/>
    <lineage>
        <taxon>Bacteria</taxon>
        <taxon>Pseudomonadati</taxon>
        <taxon>Pseudomonadota</taxon>
        <taxon>Gammaproteobacteria</taxon>
        <taxon>Lysobacterales</taxon>
        <taxon>Rhodanobacteraceae</taxon>
        <taxon>Rhodanobacter</taxon>
    </lineage>
</organism>
<evidence type="ECO:0000313" key="2">
    <source>
        <dbReference type="Proteomes" id="UP000249046"/>
    </source>
</evidence>
<sequence length="121" mass="13508">MKRAFKTRYFQRWMRKTELTEAALRKAVEEMAAGLVDADLGGGVVKKRVGLAGRGKRGGVRTLVATKKSDRWFFLSGFQKNDRASLSDEELEALQAIAADLLALTHEQLDDAVRRGTLQEI</sequence>
<proteinExistence type="predicted"/>
<accession>A0A2W5KIY3</accession>